<name>A0A8D8USP7_9HEMI</name>
<dbReference type="EMBL" id="HBUF01347034">
    <property type="protein sequence ID" value="CAG6710388.1"/>
    <property type="molecule type" value="Transcribed_RNA"/>
</dbReference>
<reference evidence="1" key="1">
    <citation type="submission" date="2021-05" db="EMBL/GenBank/DDBJ databases">
        <authorList>
            <person name="Alioto T."/>
            <person name="Alioto T."/>
            <person name="Gomez Garrido J."/>
        </authorList>
    </citation>
    <scope>NUCLEOTIDE SEQUENCE</scope>
</reference>
<evidence type="ECO:0000313" key="1">
    <source>
        <dbReference type="EMBL" id="CAG6710386.1"/>
    </source>
</evidence>
<protein>
    <submittedName>
        <fullName evidence="1">Uncharacterized protein</fullName>
    </submittedName>
</protein>
<organism evidence="1">
    <name type="scientific">Cacopsylla melanoneura</name>
    <dbReference type="NCBI Taxonomy" id="428564"/>
    <lineage>
        <taxon>Eukaryota</taxon>
        <taxon>Metazoa</taxon>
        <taxon>Ecdysozoa</taxon>
        <taxon>Arthropoda</taxon>
        <taxon>Hexapoda</taxon>
        <taxon>Insecta</taxon>
        <taxon>Pterygota</taxon>
        <taxon>Neoptera</taxon>
        <taxon>Paraneoptera</taxon>
        <taxon>Hemiptera</taxon>
        <taxon>Sternorrhyncha</taxon>
        <taxon>Psylloidea</taxon>
        <taxon>Psyllidae</taxon>
        <taxon>Psyllinae</taxon>
        <taxon>Cacopsylla</taxon>
    </lineage>
</organism>
<dbReference type="EMBL" id="HBUF01022476">
    <property type="protein sequence ID" value="CAG6611703.1"/>
    <property type="molecule type" value="Transcribed_RNA"/>
</dbReference>
<sequence>MEMSFTSWIGRIISPTFRCVVPVLNAVASLSTTKTSLSAAKTSLSSAKTLSLSGDACTILLRFPGFIQPCTIRVGHPLSRDNKDSDGEDTDNDRKVHHFEFLL</sequence>
<dbReference type="EMBL" id="HBUF01347032">
    <property type="protein sequence ID" value="CAG6710386.1"/>
    <property type="molecule type" value="Transcribed_RNA"/>
</dbReference>
<dbReference type="EMBL" id="HBUF01022473">
    <property type="protein sequence ID" value="CAG6611701.1"/>
    <property type="molecule type" value="Transcribed_RNA"/>
</dbReference>
<accession>A0A8D8USP7</accession>
<dbReference type="AlphaFoldDB" id="A0A8D8USP7"/>
<proteinExistence type="predicted"/>